<dbReference type="EMBL" id="CP036313">
    <property type="protein sequence ID" value="QBH14340.1"/>
    <property type="molecule type" value="Genomic_DNA"/>
</dbReference>
<proteinExistence type="predicted"/>
<evidence type="ECO:0000313" key="1">
    <source>
        <dbReference type="EMBL" id="QBH14340.1"/>
    </source>
</evidence>
<sequence length="127" mass="13680">MELNRFGSGPYLAFTEEGTVLSHGDSIVDCAAWQADDQVTVDVCMDADGKLKFGVEDARVYVANIVIPGKQYVDQTLVDAEGVPMLDENGMEQLERVALPLDMGQVIGNLWTLPAEDMTSATDVLAG</sequence>
<organism evidence="2 3">
    <name type="scientific">Desulfobacter hydrogenophilus</name>
    <dbReference type="NCBI Taxonomy" id="2291"/>
    <lineage>
        <taxon>Bacteria</taxon>
        <taxon>Pseudomonadati</taxon>
        <taxon>Thermodesulfobacteriota</taxon>
        <taxon>Desulfobacteria</taxon>
        <taxon>Desulfobacterales</taxon>
        <taxon>Desulfobacteraceae</taxon>
        <taxon>Desulfobacter</taxon>
    </lineage>
</organism>
<dbReference type="EMBL" id="QLNI01000052">
    <property type="protein sequence ID" value="RAM00342.1"/>
    <property type="molecule type" value="Genomic_DNA"/>
</dbReference>
<evidence type="ECO:0000313" key="2">
    <source>
        <dbReference type="EMBL" id="RAM00342.1"/>
    </source>
</evidence>
<gene>
    <name evidence="2" type="ORF">DO021_19705</name>
    <name evidence="1" type="ORF">EYB58_16305</name>
</gene>
<dbReference type="Proteomes" id="UP000248798">
    <property type="component" value="Unassembled WGS sequence"/>
</dbReference>
<reference evidence="1 4" key="2">
    <citation type="submission" date="2019-02" db="EMBL/GenBank/DDBJ databases">
        <title>Complete genome sequence of Desulfobacter hydrogenophilus AcRS1.</title>
        <authorList>
            <person name="Marietou A."/>
            <person name="Lund M.B."/>
            <person name="Marshall I.P.G."/>
            <person name="Schreiber L."/>
            <person name="Jorgensen B."/>
        </authorList>
    </citation>
    <scope>NUCLEOTIDE SEQUENCE [LARGE SCALE GENOMIC DNA]</scope>
    <source>
        <strain evidence="1 4">AcRS1</strain>
    </source>
</reference>
<accession>A0A328FAA1</accession>
<dbReference type="OrthoDB" id="9152530at2"/>
<keyword evidence="4" id="KW-1185">Reference proteome</keyword>
<dbReference type="AlphaFoldDB" id="A0A328FAA1"/>
<reference evidence="2 3" key="1">
    <citation type="submission" date="2018-06" db="EMBL/GenBank/DDBJ databases">
        <title>Complete Genome Sequence of Desulfobacter hydrogenophilus (DSM3380).</title>
        <authorList>
            <person name="Marietou A."/>
            <person name="Schreiber L."/>
            <person name="Marshall I."/>
            <person name="Jorgensen B."/>
        </authorList>
    </citation>
    <scope>NUCLEOTIDE SEQUENCE [LARGE SCALE GENOMIC DNA]</scope>
    <source>
        <strain evidence="2 3">DSM 3380</strain>
    </source>
</reference>
<dbReference type="RefSeq" id="WP_111959861.1">
    <property type="nucleotide sequence ID" value="NZ_CP036313.1"/>
</dbReference>
<name>A0A328FAA1_9BACT</name>
<protein>
    <submittedName>
        <fullName evidence="2">Uncharacterized protein</fullName>
    </submittedName>
</protein>
<evidence type="ECO:0000313" key="4">
    <source>
        <dbReference type="Proteomes" id="UP000293902"/>
    </source>
</evidence>
<dbReference type="Proteomes" id="UP000293902">
    <property type="component" value="Chromosome"/>
</dbReference>
<evidence type="ECO:0000313" key="3">
    <source>
        <dbReference type="Proteomes" id="UP000248798"/>
    </source>
</evidence>